<accession>A0A0R2LB39</accession>
<dbReference type="PATRIC" id="fig|348151.3.peg.761"/>
<comment type="caution">
    <text evidence="7">The sequence shown here is derived from an EMBL/GenBank/DDBJ whole genome shotgun (WGS) entry which is preliminary data.</text>
</comment>
<keyword evidence="3" id="KW-0378">Hydrolase</keyword>
<sequence>MTAFTMTGHAGAGDYGEDIVCAAVSVLAITAVNSLDEIADATPTVESDDDNGGYLHVVMPTHNAAADTILASFVLGLTQVAQKYSQFITISDGHF</sequence>
<evidence type="ECO:0000313" key="8">
    <source>
        <dbReference type="Proteomes" id="UP000051139"/>
    </source>
</evidence>
<dbReference type="Gene3D" id="3.30.70.1490">
    <property type="entry name" value="Cysteine protease Prp"/>
    <property type="match status" value="1"/>
</dbReference>
<dbReference type="InterPro" id="IPR036764">
    <property type="entry name" value="Peptidase_Prp_sf"/>
</dbReference>
<proteinExistence type="inferred from homology"/>
<dbReference type="EMBL" id="JQCB01000002">
    <property type="protein sequence ID" value="KRN96870.1"/>
    <property type="molecule type" value="Genomic_DNA"/>
</dbReference>
<dbReference type="CDD" id="cd16332">
    <property type="entry name" value="Prp-like"/>
    <property type="match status" value="1"/>
</dbReference>
<evidence type="ECO:0000313" key="7">
    <source>
        <dbReference type="EMBL" id="KRN96870.1"/>
    </source>
</evidence>
<dbReference type="STRING" id="348151.IV55_GL000741"/>
<keyword evidence="2" id="KW-0645">Protease</keyword>
<name>A0A0R2LB39_9LACO</name>
<dbReference type="Pfam" id="PF04327">
    <property type="entry name" value="Peptidase_Prp"/>
    <property type="match status" value="1"/>
</dbReference>
<dbReference type="GO" id="GO:0008234">
    <property type="term" value="F:cysteine-type peptidase activity"/>
    <property type="evidence" value="ECO:0007669"/>
    <property type="project" value="UniProtKB-KW"/>
</dbReference>
<evidence type="ECO:0000256" key="4">
    <source>
        <dbReference type="ARBA" id="ARBA00022807"/>
    </source>
</evidence>
<evidence type="ECO:0000256" key="5">
    <source>
        <dbReference type="ARBA" id="ARBA00044503"/>
    </source>
</evidence>
<protein>
    <recommendedName>
        <fullName evidence="6">Ribosomal processing cysteine protease Prp</fullName>
    </recommendedName>
</protein>
<gene>
    <name evidence="7" type="ORF">IV55_GL000741</name>
</gene>
<dbReference type="PANTHER" id="PTHR39178:SF1">
    <property type="entry name" value="RIBOSOMAL-PROCESSING CYSTEINE PROTEASE PRP"/>
    <property type="match status" value="1"/>
</dbReference>
<comment type="similarity">
    <text evidence="5">Belongs to the Prp family.</text>
</comment>
<keyword evidence="1" id="KW-0690">Ribosome biogenesis</keyword>
<dbReference type="Proteomes" id="UP000051139">
    <property type="component" value="Unassembled WGS sequence"/>
</dbReference>
<dbReference type="GO" id="GO:0006508">
    <property type="term" value="P:proteolysis"/>
    <property type="evidence" value="ECO:0007669"/>
    <property type="project" value="UniProtKB-KW"/>
</dbReference>
<evidence type="ECO:0000256" key="1">
    <source>
        <dbReference type="ARBA" id="ARBA00022517"/>
    </source>
</evidence>
<dbReference type="GO" id="GO:0042254">
    <property type="term" value="P:ribosome biogenesis"/>
    <property type="evidence" value="ECO:0007669"/>
    <property type="project" value="UniProtKB-KW"/>
</dbReference>
<dbReference type="PANTHER" id="PTHR39178">
    <property type="entry name" value="HYPOTHETICAL RIBOSOME-ASSOCIATED PROTEIN"/>
    <property type="match status" value="1"/>
</dbReference>
<dbReference type="SUPFAM" id="SSF118010">
    <property type="entry name" value="TM1457-like"/>
    <property type="match status" value="1"/>
</dbReference>
<evidence type="ECO:0000256" key="2">
    <source>
        <dbReference type="ARBA" id="ARBA00022670"/>
    </source>
</evidence>
<keyword evidence="4" id="KW-0788">Thiol protease</keyword>
<evidence type="ECO:0000256" key="6">
    <source>
        <dbReference type="ARBA" id="ARBA00044538"/>
    </source>
</evidence>
<dbReference type="AlphaFoldDB" id="A0A0R2LB39"/>
<reference evidence="7 8" key="1">
    <citation type="journal article" date="2015" name="Genome Announc.">
        <title>Expanding the biotechnology potential of lactobacilli through comparative genomics of 213 strains and associated genera.</title>
        <authorList>
            <person name="Sun Z."/>
            <person name="Harris H.M."/>
            <person name="McCann A."/>
            <person name="Guo C."/>
            <person name="Argimon S."/>
            <person name="Zhang W."/>
            <person name="Yang X."/>
            <person name="Jeffery I.B."/>
            <person name="Cooney J.C."/>
            <person name="Kagawa T.F."/>
            <person name="Liu W."/>
            <person name="Song Y."/>
            <person name="Salvetti E."/>
            <person name="Wrobel A."/>
            <person name="Rasinkangas P."/>
            <person name="Parkhill J."/>
            <person name="Rea M.C."/>
            <person name="O'Sullivan O."/>
            <person name="Ritari J."/>
            <person name="Douillard F.P."/>
            <person name="Paul Ross R."/>
            <person name="Yang R."/>
            <person name="Briner A.E."/>
            <person name="Felis G.E."/>
            <person name="de Vos W.M."/>
            <person name="Barrangou R."/>
            <person name="Klaenhammer T.R."/>
            <person name="Caufield P.W."/>
            <person name="Cui Y."/>
            <person name="Zhang H."/>
            <person name="O'Toole P.W."/>
        </authorList>
    </citation>
    <scope>NUCLEOTIDE SEQUENCE [LARGE SCALE GENOMIC DNA]</scope>
    <source>
        <strain evidence="7 8">DSM 22696</strain>
    </source>
</reference>
<keyword evidence="8" id="KW-1185">Reference proteome</keyword>
<evidence type="ECO:0000256" key="3">
    <source>
        <dbReference type="ARBA" id="ARBA00022801"/>
    </source>
</evidence>
<dbReference type="InterPro" id="IPR007422">
    <property type="entry name" value="Peptidase_Prp"/>
</dbReference>
<organism evidence="7 8">
    <name type="scientific">Furfurilactobacillus siliginis</name>
    <dbReference type="NCBI Taxonomy" id="348151"/>
    <lineage>
        <taxon>Bacteria</taxon>
        <taxon>Bacillati</taxon>
        <taxon>Bacillota</taxon>
        <taxon>Bacilli</taxon>
        <taxon>Lactobacillales</taxon>
        <taxon>Lactobacillaceae</taxon>
        <taxon>Furfurilactobacillus</taxon>
    </lineage>
</organism>